<sequence>MLAIIKKIKRALKRRKRRRELAELPERLQHDTGVRVTRIRLPSGAEIVCVDRDETDESL</sequence>
<gene>
    <name evidence="1" type="ORF">M6D89_15870</name>
</gene>
<accession>A0A9X2I6B5</accession>
<proteinExistence type="predicted"/>
<evidence type="ECO:0000313" key="1">
    <source>
        <dbReference type="EMBL" id="MCP8900786.1"/>
    </source>
</evidence>
<dbReference type="Proteomes" id="UP001139319">
    <property type="component" value="Unassembled WGS sequence"/>
</dbReference>
<keyword evidence="2" id="KW-1185">Reference proteome</keyword>
<protein>
    <submittedName>
        <fullName evidence="1">Uncharacterized protein</fullName>
    </submittedName>
</protein>
<dbReference type="AlphaFoldDB" id="A0A9X2I6B5"/>
<reference evidence="1" key="1">
    <citation type="submission" date="2022-05" db="EMBL/GenBank/DDBJ databases">
        <authorList>
            <person name="Sun H.-N."/>
        </authorList>
    </citation>
    <scope>NUCLEOTIDE SEQUENCE</scope>
    <source>
        <strain evidence="1">HB14</strain>
    </source>
</reference>
<dbReference type="EMBL" id="JAMFTH010000007">
    <property type="protein sequence ID" value="MCP8900786.1"/>
    <property type="molecule type" value="Genomic_DNA"/>
</dbReference>
<reference evidence="1" key="2">
    <citation type="submission" date="2023-01" db="EMBL/GenBank/DDBJ databases">
        <title>Gilvimarinus xylanilyticus HB14 isolated from Caulerpa lentillifera aquaculture base in Hainan, China.</title>
        <authorList>
            <person name="Zhang Y.-J."/>
        </authorList>
    </citation>
    <scope>NUCLEOTIDE SEQUENCE</scope>
    <source>
        <strain evidence="1">HB14</strain>
    </source>
</reference>
<evidence type="ECO:0000313" key="2">
    <source>
        <dbReference type="Proteomes" id="UP001139319"/>
    </source>
</evidence>
<name>A0A9X2I6B5_9GAMM</name>
<comment type="caution">
    <text evidence="1">The sequence shown here is derived from an EMBL/GenBank/DDBJ whole genome shotgun (WGS) entry which is preliminary data.</text>
</comment>
<dbReference type="RefSeq" id="WP_253969080.1">
    <property type="nucleotide sequence ID" value="NZ_JAMFTH010000007.1"/>
</dbReference>
<organism evidence="1 2">
    <name type="scientific">Gilvimarinus xylanilyticus</name>
    <dbReference type="NCBI Taxonomy" id="2944139"/>
    <lineage>
        <taxon>Bacteria</taxon>
        <taxon>Pseudomonadati</taxon>
        <taxon>Pseudomonadota</taxon>
        <taxon>Gammaproteobacteria</taxon>
        <taxon>Cellvibrionales</taxon>
        <taxon>Cellvibrionaceae</taxon>
        <taxon>Gilvimarinus</taxon>
    </lineage>
</organism>